<evidence type="ECO:0000256" key="1">
    <source>
        <dbReference type="SAM" id="MobiDB-lite"/>
    </source>
</evidence>
<sequence>MNKAFKEHAFDQVKEAIEFIESQDPSSKEFSQNDSLAQVLGNEHPGRARGLGFDPCPSQCFHNIP</sequence>
<dbReference type="EMBL" id="SDMP01000001">
    <property type="protein sequence ID" value="RYR76368.1"/>
    <property type="molecule type" value="Genomic_DNA"/>
</dbReference>
<dbReference type="AlphaFoldDB" id="A0A445ELQ4"/>
<proteinExistence type="predicted"/>
<feature type="region of interest" description="Disordered" evidence="1">
    <location>
        <begin position="23"/>
        <end position="56"/>
    </location>
</feature>
<feature type="compositionally biased region" description="Polar residues" evidence="1">
    <location>
        <begin position="23"/>
        <end position="36"/>
    </location>
</feature>
<evidence type="ECO:0000313" key="2">
    <source>
        <dbReference type="EMBL" id="RYR76368.1"/>
    </source>
</evidence>
<organism evidence="2 3">
    <name type="scientific">Arachis hypogaea</name>
    <name type="common">Peanut</name>
    <dbReference type="NCBI Taxonomy" id="3818"/>
    <lineage>
        <taxon>Eukaryota</taxon>
        <taxon>Viridiplantae</taxon>
        <taxon>Streptophyta</taxon>
        <taxon>Embryophyta</taxon>
        <taxon>Tracheophyta</taxon>
        <taxon>Spermatophyta</taxon>
        <taxon>Magnoliopsida</taxon>
        <taxon>eudicotyledons</taxon>
        <taxon>Gunneridae</taxon>
        <taxon>Pentapetalae</taxon>
        <taxon>rosids</taxon>
        <taxon>fabids</taxon>
        <taxon>Fabales</taxon>
        <taxon>Fabaceae</taxon>
        <taxon>Papilionoideae</taxon>
        <taxon>50 kb inversion clade</taxon>
        <taxon>dalbergioids sensu lato</taxon>
        <taxon>Dalbergieae</taxon>
        <taxon>Pterocarpus clade</taxon>
        <taxon>Arachis</taxon>
    </lineage>
</organism>
<comment type="caution">
    <text evidence="2">The sequence shown here is derived from an EMBL/GenBank/DDBJ whole genome shotgun (WGS) entry which is preliminary data.</text>
</comment>
<protein>
    <submittedName>
        <fullName evidence="2">Uncharacterized protein</fullName>
    </submittedName>
</protein>
<gene>
    <name evidence="2" type="ORF">Ahy_A01g000956</name>
</gene>
<accession>A0A445ELQ4</accession>
<keyword evidence="3" id="KW-1185">Reference proteome</keyword>
<name>A0A445ELQ4_ARAHY</name>
<reference evidence="2 3" key="1">
    <citation type="submission" date="2019-01" db="EMBL/GenBank/DDBJ databases">
        <title>Sequencing of cultivated peanut Arachis hypogaea provides insights into genome evolution and oil improvement.</title>
        <authorList>
            <person name="Chen X."/>
        </authorList>
    </citation>
    <scope>NUCLEOTIDE SEQUENCE [LARGE SCALE GENOMIC DNA]</scope>
    <source>
        <strain evidence="3">cv. Fuhuasheng</strain>
        <tissue evidence="2">Leaves</tissue>
    </source>
</reference>
<dbReference type="Proteomes" id="UP000289738">
    <property type="component" value="Chromosome A01"/>
</dbReference>
<evidence type="ECO:0000313" key="3">
    <source>
        <dbReference type="Proteomes" id="UP000289738"/>
    </source>
</evidence>